<keyword evidence="8" id="KW-0175">Coiled coil</keyword>
<dbReference type="PROSITE" id="PS50885">
    <property type="entry name" value="HAMP"/>
    <property type="match status" value="1"/>
</dbReference>
<gene>
    <name evidence="13" type="ORF">LRP50_01010</name>
</gene>
<keyword evidence="9" id="KW-0472">Membrane</keyword>
<sequence length="855" mass="96007">MFRFARDKTSSTSEQRQLMRRKSIRPHLMLTLSVLLILTTLMAGFSLFTLWQNQYLLDRITQTTLVDTQTALNLSEGVAQIAALAPYTAASARPHQIQNEKKQLQARADALSDEALSLTTATYASELSQRIQEVEVTLDKLMSNVERELFIREDLMAQQFSLDSLNEHPFGQPFITAFRQDPTRISQGWIQQVTRSLEQAHLKSPLPVQQIMPVLASLTRGNAHIKSLRAENAFLLASIRAHSDRMTEHVRDIVAAHQKEVSEQQRLAQSAINRVMLVMVLILLSLVIGVFYLYRFNDRMAKDLVSVTDEMLNLVHGDTNQTPIELSRQDEIGKLATAFLAFQKNAVEKARITQDLFNQNVLLETIFHEMQDGLSAFDGNNRLLAWNNKYASLLGLEHSQLALGMSIEEIQQQLSPRRQQVVTENGLQDDAYTHLRHKEPLLFERHFKDGRIIEYRSQPIPSGGFITLYRDLTEIRQIDLALKQSQKMETLGQLTGGIAHDFNNLLSALNGNLELLDISNALDDTSRRYLTRALSVTEKGSQLIERLLSFSRTQPLNPEPVNLMQTIDELSDLMEYSLDFNQQLSIIHYPQDIDIYVDKSGLENALMNLLLNANAAMSNGGTVTLTTRLCCLLRQQQLAVIIDIEDTGCGIHPEYISKVMEPFFSTKEKGKGSGLGLSMVYGFVEQSSGDITIESRQGKSTTISMLLPIYDSQSVRVPQYDHSTPTNMDTIDLNGVSILLVDDDSDVSQPIAQLLEEQGATVMLARSAKEALTLSDTTKHDCVISDINLGDTETGIGLRNTLQGHHPSLPVVLMSGLPKAQLIEQFGYDTNWELITKPITRYALFTALNRVLSMH</sequence>
<reference evidence="13" key="1">
    <citation type="submission" date="2021-12" db="EMBL/GenBank/DDBJ databases">
        <title>Enterovibrio ZSDZ35 sp. nov. and Enterovibrio ZSDZ42 sp. nov., isolated from coastal seawater in Qingdao.</title>
        <authorList>
            <person name="Zhang P."/>
        </authorList>
    </citation>
    <scope>NUCLEOTIDE SEQUENCE</scope>
    <source>
        <strain evidence="13">ZSDZ42</strain>
    </source>
</reference>
<keyword evidence="9" id="KW-1133">Transmembrane helix</keyword>
<dbReference type="SMART" id="SM00448">
    <property type="entry name" value="REC"/>
    <property type="match status" value="1"/>
</dbReference>
<evidence type="ECO:0000256" key="1">
    <source>
        <dbReference type="ARBA" id="ARBA00000085"/>
    </source>
</evidence>
<dbReference type="SUPFAM" id="SSF47384">
    <property type="entry name" value="Homodimeric domain of signal transducing histidine kinase"/>
    <property type="match status" value="1"/>
</dbReference>
<evidence type="ECO:0000313" key="14">
    <source>
        <dbReference type="Proteomes" id="UP001149400"/>
    </source>
</evidence>
<keyword evidence="9" id="KW-0812">Transmembrane</keyword>
<evidence type="ECO:0000256" key="7">
    <source>
        <dbReference type="PROSITE-ProRule" id="PRU00169"/>
    </source>
</evidence>
<dbReference type="SMART" id="SM00304">
    <property type="entry name" value="HAMP"/>
    <property type="match status" value="1"/>
</dbReference>
<dbReference type="Pfam" id="PF12860">
    <property type="entry name" value="PAS_7"/>
    <property type="match status" value="1"/>
</dbReference>
<name>A0ABT5QUN7_9GAMM</name>
<dbReference type="Gene3D" id="3.30.565.10">
    <property type="entry name" value="Histidine kinase-like ATPase, C-terminal domain"/>
    <property type="match status" value="1"/>
</dbReference>
<dbReference type="InterPro" id="IPR001789">
    <property type="entry name" value="Sig_transdc_resp-reg_receiver"/>
</dbReference>
<evidence type="ECO:0000256" key="8">
    <source>
        <dbReference type="SAM" id="Coils"/>
    </source>
</evidence>
<evidence type="ECO:0000256" key="5">
    <source>
        <dbReference type="ARBA" id="ARBA00022679"/>
    </source>
</evidence>
<keyword evidence="14" id="KW-1185">Reference proteome</keyword>
<dbReference type="PANTHER" id="PTHR43065">
    <property type="entry name" value="SENSOR HISTIDINE KINASE"/>
    <property type="match status" value="1"/>
</dbReference>
<keyword evidence="5" id="KW-0808">Transferase</keyword>
<evidence type="ECO:0000313" key="13">
    <source>
        <dbReference type="EMBL" id="MDD1791708.1"/>
    </source>
</evidence>
<dbReference type="Gene3D" id="3.30.450.20">
    <property type="entry name" value="PAS domain"/>
    <property type="match status" value="1"/>
</dbReference>
<keyword evidence="6" id="KW-0418">Kinase</keyword>
<feature type="modified residue" description="4-aspartylphosphate" evidence="7">
    <location>
        <position position="786"/>
    </location>
</feature>
<dbReference type="PANTHER" id="PTHR43065:SF42">
    <property type="entry name" value="TWO-COMPONENT SENSOR PPRA"/>
    <property type="match status" value="1"/>
</dbReference>
<comment type="subcellular location">
    <subcellularLocation>
        <location evidence="2">Membrane</location>
    </subcellularLocation>
</comment>
<evidence type="ECO:0000259" key="10">
    <source>
        <dbReference type="PROSITE" id="PS50109"/>
    </source>
</evidence>
<dbReference type="EMBL" id="JAJUBC010000001">
    <property type="protein sequence ID" value="MDD1791708.1"/>
    <property type="molecule type" value="Genomic_DNA"/>
</dbReference>
<dbReference type="EC" id="2.7.13.3" evidence="3"/>
<dbReference type="SUPFAM" id="SSF52172">
    <property type="entry name" value="CheY-like"/>
    <property type="match status" value="1"/>
</dbReference>
<evidence type="ECO:0000256" key="9">
    <source>
        <dbReference type="SAM" id="Phobius"/>
    </source>
</evidence>
<dbReference type="InterPro" id="IPR003594">
    <property type="entry name" value="HATPase_dom"/>
</dbReference>
<dbReference type="Proteomes" id="UP001149400">
    <property type="component" value="Unassembled WGS sequence"/>
</dbReference>
<dbReference type="InterPro" id="IPR003660">
    <property type="entry name" value="HAMP_dom"/>
</dbReference>
<dbReference type="InterPro" id="IPR011006">
    <property type="entry name" value="CheY-like_superfamily"/>
</dbReference>
<dbReference type="SMART" id="SM00387">
    <property type="entry name" value="HATPase_c"/>
    <property type="match status" value="1"/>
</dbReference>
<dbReference type="Pfam" id="PF00512">
    <property type="entry name" value="HisKA"/>
    <property type="match status" value="1"/>
</dbReference>
<dbReference type="InterPro" id="IPR004358">
    <property type="entry name" value="Sig_transdc_His_kin-like_C"/>
</dbReference>
<evidence type="ECO:0000256" key="2">
    <source>
        <dbReference type="ARBA" id="ARBA00004370"/>
    </source>
</evidence>
<dbReference type="InterPro" id="IPR005467">
    <property type="entry name" value="His_kinase_dom"/>
</dbReference>
<dbReference type="CDD" id="cd00156">
    <property type="entry name" value="REC"/>
    <property type="match status" value="1"/>
</dbReference>
<accession>A0ABT5QUN7</accession>
<dbReference type="InterPro" id="IPR035965">
    <property type="entry name" value="PAS-like_dom_sf"/>
</dbReference>
<dbReference type="SUPFAM" id="SSF55874">
    <property type="entry name" value="ATPase domain of HSP90 chaperone/DNA topoisomerase II/histidine kinase"/>
    <property type="match status" value="1"/>
</dbReference>
<proteinExistence type="predicted"/>
<comment type="catalytic activity">
    <reaction evidence="1">
        <text>ATP + protein L-histidine = ADP + protein N-phospho-L-histidine.</text>
        <dbReference type="EC" id="2.7.13.3"/>
    </reaction>
</comment>
<dbReference type="PRINTS" id="PR00344">
    <property type="entry name" value="BCTRLSENSOR"/>
</dbReference>
<evidence type="ECO:0000259" key="12">
    <source>
        <dbReference type="PROSITE" id="PS50885"/>
    </source>
</evidence>
<evidence type="ECO:0000256" key="3">
    <source>
        <dbReference type="ARBA" id="ARBA00012438"/>
    </source>
</evidence>
<feature type="domain" description="Histidine kinase" evidence="10">
    <location>
        <begin position="497"/>
        <end position="711"/>
    </location>
</feature>
<dbReference type="PROSITE" id="PS50109">
    <property type="entry name" value="HIS_KIN"/>
    <property type="match status" value="1"/>
</dbReference>
<dbReference type="PROSITE" id="PS50110">
    <property type="entry name" value="RESPONSE_REGULATORY"/>
    <property type="match status" value="1"/>
</dbReference>
<dbReference type="Pfam" id="PF02518">
    <property type="entry name" value="HATPase_c"/>
    <property type="match status" value="1"/>
</dbReference>
<dbReference type="SMART" id="SM00388">
    <property type="entry name" value="HisKA"/>
    <property type="match status" value="1"/>
</dbReference>
<feature type="transmembrane region" description="Helical" evidence="9">
    <location>
        <begin position="28"/>
        <end position="51"/>
    </location>
</feature>
<dbReference type="Pfam" id="PF00072">
    <property type="entry name" value="Response_reg"/>
    <property type="match status" value="1"/>
</dbReference>
<keyword evidence="4 7" id="KW-0597">Phosphoprotein</keyword>
<feature type="transmembrane region" description="Helical" evidence="9">
    <location>
        <begin position="275"/>
        <end position="294"/>
    </location>
</feature>
<comment type="caution">
    <text evidence="13">The sequence shown here is derived from an EMBL/GenBank/DDBJ whole genome shotgun (WGS) entry which is preliminary data.</text>
</comment>
<protein>
    <recommendedName>
        <fullName evidence="3">histidine kinase</fullName>
        <ecNumber evidence="3">2.7.13.3</ecNumber>
    </recommendedName>
</protein>
<feature type="domain" description="Response regulatory" evidence="11">
    <location>
        <begin position="737"/>
        <end position="852"/>
    </location>
</feature>
<dbReference type="SUPFAM" id="SSF55785">
    <property type="entry name" value="PYP-like sensor domain (PAS domain)"/>
    <property type="match status" value="1"/>
</dbReference>
<feature type="coiled-coil region" evidence="8">
    <location>
        <begin position="101"/>
        <end position="144"/>
    </location>
</feature>
<dbReference type="InterPro" id="IPR036890">
    <property type="entry name" value="HATPase_C_sf"/>
</dbReference>
<dbReference type="CDD" id="cd00082">
    <property type="entry name" value="HisKA"/>
    <property type="match status" value="1"/>
</dbReference>
<dbReference type="InterPro" id="IPR003661">
    <property type="entry name" value="HisK_dim/P_dom"/>
</dbReference>
<dbReference type="InterPro" id="IPR036097">
    <property type="entry name" value="HisK_dim/P_sf"/>
</dbReference>
<dbReference type="Gene3D" id="1.10.287.130">
    <property type="match status" value="1"/>
</dbReference>
<organism evidence="13 14">
    <name type="scientific">Enterovibrio gelatinilyticus</name>
    <dbReference type="NCBI Taxonomy" id="2899819"/>
    <lineage>
        <taxon>Bacteria</taxon>
        <taxon>Pseudomonadati</taxon>
        <taxon>Pseudomonadota</taxon>
        <taxon>Gammaproteobacteria</taxon>
        <taxon>Vibrionales</taxon>
        <taxon>Vibrionaceae</taxon>
        <taxon>Enterovibrio</taxon>
    </lineage>
</organism>
<evidence type="ECO:0000259" key="11">
    <source>
        <dbReference type="PROSITE" id="PS50110"/>
    </source>
</evidence>
<dbReference type="RefSeq" id="WP_274162656.1">
    <property type="nucleotide sequence ID" value="NZ_JAJUBC010000001.1"/>
</dbReference>
<evidence type="ECO:0000256" key="4">
    <source>
        <dbReference type="ARBA" id="ARBA00022553"/>
    </source>
</evidence>
<evidence type="ECO:0000256" key="6">
    <source>
        <dbReference type="ARBA" id="ARBA00022777"/>
    </source>
</evidence>
<dbReference type="Gene3D" id="6.10.340.10">
    <property type="match status" value="1"/>
</dbReference>
<dbReference type="Gene3D" id="3.40.50.2300">
    <property type="match status" value="1"/>
</dbReference>
<feature type="domain" description="HAMP" evidence="12">
    <location>
        <begin position="298"/>
        <end position="351"/>
    </location>
</feature>